<evidence type="ECO:0000313" key="2">
    <source>
        <dbReference type="EMBL" id="CRH03967.1"/>
    </source>
</evidence>
<gene>
    <name evidence="2" type="primary">IMC1l</name>
    <name evidence="2" type="ORF">PRELSG_1334100</name>
</gene>
<dbReference type="OrthoDB" id="376921at2759"/>
<proteinExistence type="predicted"/>
<name>A0A1J1HDU3_PLARL</name>
<feature type="region of interest" description="Disordered" evidence="1">
    <location>
        <begin position="312"/>
        <end position="332"/>
    </location>
</feature>
<keyword evidence="3" id="KW-1185">Reference proteome</keyword>
<dbReference type="RefSeq" id="XP_028535973.1">
    <property type="nucleotide sequence ID" value="XM_028678870.1"/>
</dbReference>
<dbReference type="GeneID" id="39738274"/>
<dbReference type="Proteomes" id="UP000220158">
    <property type="component" value="Chromosome 13"/>
</dbReference>
<reference evidence="2 3" key="1">
    <citation type="submission" date="2015-04" db="EMBL/GenBank/DDBJ databases">
        <authorList>
            <consortium name="Pathogen Informatics"/>
        </authorList>
    </citation>
    <scope>NUCLEOTIDE SEQUENCE [LARGE SCALE GENOMIC DNA]</scope>
    <source>
        <strain evidence="2 3">SGS1</strain>
    </source>
</reference>
<dbReference type="OMA" id="YDVPQFC"/>
<evidence type="ECO:0000313" key="3">
    <source>
        <dbReference type="Proteomes" id="UP000220158"/>
    </source>
</evidence>
<dbReference type="Pfam" id="PF12314">
    <property type="entry name" value="IMCp"/>
    <property type="match status" value="1"/>
</dbReference>
<dbReference type="EMBL" id="LN835308">
    <property type="protein sequence ID" value="CRH03967.1"/>
    <property type="molecule type" value="Genomic_DNA"/>
</dbReference>
<protein>
    <submittedName>
        <fullName evidence="2">Inner membrane complex protein 1l, putative</fullName>
    </submittedName>
</protein>
<dbReference type="VEuPathDB" id="PlasmoDB:PRELSG_1334100"/>
<dbReference type="AlphaFoldDB" id="A0A1J1HDU3"/>
<sequence length="418" mass="49733">MKSSNNIPIELNCENLGFKKFPIVGYPLNVYNGKFENPIYKRDIRRQFHSNPIIIKKYSNPPFFKVPRYRLNYAQKNVHVPVFHKIPKIVEIPEIREITKFVDVVKVVDVPVEQVRMIPKLKIREVEKIRHIPGPIEYIDIPQEHIIHKPYTEVMEKIYEIPEIEDIEIEVPIYVPTPVGPPEDIHIDIPLPYDVPQFCFKPDKNIPQRIPIPTLHNMNNIPNIYFQNERFSEHLPKVDISNKNQKNIYSSPPMECGTKKMKINDNNTYCKTEYDKNENNINKNFDNYGQQNRTKISNENTDYYKYNINYDSISNTRDTPKNENNVNSSDKNEKYYYSYSSYNKYNRNNIEKNIQYDKIDGYSNNYGDNKNYIYDDEFENKSSKNKNYIYDDEFENKGSNNNDFTAEIIVQKKKNFHN</sequence>
<organism evidence="2 3">
    <name type="scientific">Plasmodium relictum</name>
    <dbReference type="NCBI Taxonomy" id="85471"/>
    <lineage>
        <taxon>Eukaryota</taxon>
        <taxon>Sar</taxon>
        <taxon>Alveolata</taxon>
        <taxon>Apicomplexa</taxon>
        <taxon>Aconoidasida</taxon>
        <taxon>Haemosporida</taxon>
        <taxon>Plasmodiidae</taxon>
        <taxon>Plasmodium</taxon>
        <taxon>Plasmodium (Haemamoeba)</taxon>
    </lineage>
</organism>
<dbReference type="KEGG" id="prel:PRELSG_1334100"/>
<dbReference type="InterPro" id="IPR022086">
    <property type="entry name" value="IMCp"/>
</dbReference>
<evidence type="ECO:0000256" key="1">
    <source>
        <dbReference type="SAM" id="MobiDB-lite"/>
    </source>
</evidence>
<accession>A0A1J1HDU3</accession>
<feature type="compositionally biased region" description="Polar residues" evidence="1">
    <location>
        <begin position="312"/>
        <end position="326"/>
    </location>
</feature>